<keyword evidence="1" id="KW-1133">Transmembrane helix</keyword>
<feature type="transmembrane region" description="Helical" evidence="1">
    <location>
        <begin position="15"/>
        <end position="37"/>
    </location>
</feature>
<accession>A0ABN1G1V4</accession>
<comment type="caution">
    <text evidence="2">The sequence shown here is derived from an EMBL/GenBank/DDBJ whole genome shotgun (WGS) entry which is preliminary data.</text>
</comment>
<gene>
    <name evidence="2" type="ORF">GCM10009001_19320</name>
</gene>
<keyword evidence="3" id="KW-1185">Reference proteome</keyword>
<reference evidence="2 3" key="1">
    <citation type="journal article" date="2019" name="Int. J. Syst. Evol. Microbiol.">
        <title>The Global Catalogue of Microorganisms (GCM) 10K type strain sequencing project: providing services to taxonomists for standard genome sequencing and annotation.</title>
        <authorList>
            <consortium name="The Broad Institute Genomics Platform"/>
            <consortium name="The Broad Institute Genome Sequencing Center for Infectious Disease"/>
            <person name="Wu L."/>
            <person name="Ma J."/>
        </authorList>
    </citation>
    <scope>NUCLEOTIDE SEQUENCE [LARGE SCALE GENOMIC DNA]</scope>
    <source>
        <strain evidence="2 3">JCM 15395</strain>
    </source>
</reference>
<dbReference type="EMBL" id="BAAADS010000012">
    <property type="protein sequence ID" value="GAA0602506.1"/>
    <property type="molecule type" value="Genomic_DNA"/>
</dbReference>
<evidence type="ECO:0008006" key="4">
    <source>
        <dbReference type="Google" id="ProtNLM"/>
    </source>
</evidence>
<evidence type="ECO:0000313" key="3">
    <source>
        <dbReference type="Proteomes" id="UP001500866"/>
    </source>
</evidence>
<sequence length="124" mass="14500">MKKRFEFITDRNGFILPYVLFTTALVIIIVTASIQLYKNELQITERQTEQLKIETLFQMGRAQFIESLQDHNLPESPVTYHFPYGDVAIQYKILDTNEHHLYFTITTNRQSVISLPHQLAADPE</sequence>
<keyword evidence="1" id="KW-0812">Transmembrane</keyword>
<dbReference type="RefSeq" id="WP_343812465.1">
    <property type="nucleotide sequence ID" value="NZ_BAAADS010000012.1"/>
</dbReference>
<name>A0ABN1G1V4_9BACI</name>
<proteinExistence type="predicted"/>
<evidence type="ECO:0000256" key="1">
    <source>
        <dbReference type="SAM" id="Phobius"/>
    </source>
</evidence>
<dbReference type="Proteomes" id="UP001500866">
    <property type="component" value="Unassembled WGS sequence"/>
</dbReference>
<organism evidence="2 3">
    <name type="scientific">Virgibacillus siamensis</name>
    <dbReference type="NCBI Taxonomy" id="480071"/>
    <lineage>
        <taxon>Bacteria</taxon>
        <taxon>Bacillati</taxon>
        <taxon>Bacillota</taxon>
        <taxon>Bacilli</taxon>
        <taxon>Bacillales</taxon>
        <taxon>Bacillaceae</taxon>
        <taxon>Virgibacillus</taxon>
    </lineage>
</organism>
<evidence type="ECO:0000313" key="2">
    <source>
        <dbReference type="EMBL" id="GAA0602506.1"/>
    </source>
</evidence>
<keyword evidence="1" id="KW-0472">Membrane</keyword>
<protein>
    <recommendedName>
        <fullName evidence="4">ComG operon protein 7</fullName>
    </recommendedName>
</protein>